<reference evidence="1 2" key="1">
    <citation type="submission" date="2020-08" db="EMBL/GenBank/DDBJ databases">
        <title>Plant Genome Project.</title>
        <authorList>
            <person name="Zhang R.-G."/>
        </authorList>
    </citation>
    <scope>NUCLEOTIDE SEQUENCE [LARGE SCALE GENOMIC DNA]</scope>
    <source>
        <tissue evidence="1">Rhizome</tissue>
    </source>
</reference>
<keyword evidence="2" id="KW-1185">Reference proteome</keyword>
<protein>
    <recommendedName>
        <fullName evidence="3">Methyltransferase family protein</fullName>
    </recommendedName>
</protein>
<evidence type="ECO:0000313" key="1">
    <source>
        <dbReference type="EMBL" id="KAG6522801.1"/>
    </source>
</evidence>
<dbReference type="InterPro" id="IPR019410">
    <property type="entry name" value="Methyltransf_16"/>
</dbReference>
<dbReference type="PANTHER" id="PTHR23108">
    <property type="entry name" value="METHYLTRANSFERASE-RELATED"/>
    <property type="match status" value="1"/>
</dbReference>
<dbReference type="PANTHER" id="PTHR23108:SF0">
    <property type="entry name" value="METHYLTRANSFERASE-LIKE PROTEIN 22"/>
    <property type="match status" value="1"/>
</dbReference>
<dbReference type="Proteomes" id="UP000734854">
    <property type="component" value="Unassembled WGS sequence"/>
</dbReference>
<gene>
    <name evidence="1" type="ORF">ZIOFF_019956</name>
</gene>
<organism evidence="1 2">
    <name type="scientific">Zingiber officinale</name>
    <name type="common">Ginger</name>
    <name type="synonym">Amomum zingiber</name>
    <dbReference type="NCBI Taxonomy" id="94328"/>
    <lineage>
        <taxon>Eukaryota</taxon>
        <taxon>Viridiplantae</taxon>
        <taxon>Streptophyta</taxon>
        <taxon>Embryophyta</taxon>
        <taxon>Tracheophyta</taxon>
        <taxon>Spermatophyta</taxon>
        <taxon>Magnoliopsida</taxon>
        <taxon>Liliopsida</taxon>
        <taxon>Zingiberales</taxon>
        <taxon>Zingiberaceae</taxon>
        <taxon>Zingiber</taxon>
    </lineage>
</organism>
<dbReference type="EMBL" id="JACMSC010000005">
    <property type="protein sequence ID" value="KAG6522801.1"/>
    <property type="molecule type" value="Genomic_DNA"/>
</dbReference>
<dbReference type="GO" id="GO:0008276">
    <property type="term" value="F:protein methyltransferase activity"/>
    <property type="evidence" value="ECO:0007669"/>
    <property type="project" value="InterPro"/>
</dbReference>
<proteinExistence type="predicted"/>
<dbReference type="GO" id="GO:0005634">
    <property type="term" value="C:nucleus"/>
    <property type="evidence" value="ECO:0007669"/>
    <property type="project" value="TreeGrafter"/>
</dbReference>
<accession>A0A8J5HYK4</accession>
<evidence type="ECO:0008006" key="3">
    <source>
        <dbReference type="Google" id="ProtNLM"/>
    </source>
</evidence>
<sequence length="384" mass="42401">MTTASIGPSKCKTPTRLELALTDSVESALFDGRIEVKTLRSLTLSTPSAMANQEGEEQVMSEVHLGCPPHVSGPYISHFAVSLPPTRHAGRLPKGAASRETLRLDNGCDYAQNGENCCSFEHNDSQSSAHIPQQEHLSLDKDGDLVLTRRENPNNRCLSFGLSIQHSITSSLLEVGLQVWKAALVLTDFVLHKSSTSSYFNDVVAVELGAGTGLVGIVLSRIAKKVFITVAVLHDIAAIIHSPDYSRSPNKRYLWSSEEIEEVESATVLLAADVIYSDELTDSFFSMVEKIMARGSHKTLYLALEKRYNFSLDELNVVANGYSHFRTYFKSEEYGEGDGLQPGFVGKQIDLAEIPQYIREYDRGKDVELWKITYRQGGLGVLPQ</sequence>
<dbReference type="Gene3D" id="3.40.50.150">
    <property type="entry name" value="Vaccinia Virus protein VP39"/>
    <property type="match status" value="1"/>
</dbReference>
<dbReference type="AlphaFoldDB" id="A0A8J5HYK4"/>
<dbReference type="InterPro" id="IPR038899">
    <property type="entry name" value="METTL22"/>
</dbReference>
<name>A0A8J5HYK4_ZINOF</name>
<evidence type="ECO:0000313" key="2">
    <source>
        <dbReference type="Proteomes" id="UP000734854"/>
    </source>
</evidence>
<comment type="caution">
    <text evidence="1">The sequence shown here is derived from an EMBL/GenBank/DDBJ whole genome shotgun (WGS) entry which is preliminary data.</text>
</comment>
<dbReference type="Pfam" id="PF10294">
    <property type="entry name" value="Methyltransf_16"/>
    <property type="match status" value="1"/>
</dbReference>
<dbReference type="InterPro" id="IPR029063">
    <property type="entry name" value="SAM-dependent_MTases_sf"/>
</dbReference>